<feature type="signal peptide" evidence="1">
    <location>
        <begin position="1"/>
        <end position="36"/>
    </location>
</feature>
<dbReference type="EMBL" id="AGWX01000002">
    <property type="protein sequence ID" value="EKS39756.1"/>
    <property type="molecule type" value="Genomic_DNA"/>
</dbReference>
<gene>
    <name evidence="2" type="ORF">HMPREF9695_01717</name>
</gene>
<dbReference type="AlphaFoldDB" id="K8PDZ1"/>
<keyword evidence="1" id="KW-0732">Signal</keyword>
<comment type="caution">
    <text evidence="2">The sequence shown here is derived from an EMBL/GenBank/DDBJ whole genome shotgun (WGS) entry which is preliminary data.</text>
</comment>
<dbReference type="PATRIC" id="fig|883078.3.peg.1760"/>
<organism evidence="2 3">
    <name type="scientific">Afipia broomeae ATCC 49717</name>
    <dbReference type="NCBI Taxonomy" id="883078"/>
    <lineage>
        <taxon>Bacteria</taxon>
        <taxon>Pseudomonadati</taxon>
        <taxon>Pseudomonadota</taxon>
        <taxon>Alphaproteobacteria</taxon>
        <taxon>Hyphomicrobiales</taxon>
        <taxon>Nitrobacteraceae</taxon>
        <taxon>Afipia</taxon>
    </lineage>
</organism>
<dbReference type="InterPro" id="IPR011055">
    <property type="entry name" value="Dup_hybrid_motif"/>
</dbReference>
<dbReference type="eggNOG" id="COG0739">
    <property type="taxonomic scope" value="Bacteria"/>
</dbReference>
<accession>K8PDZ1</accession>
<keyword evidence="3" id="KW-1185">Reference proteome</keyword>
<dbReference type="Proteomes" id="UP000001096">
    <property type="component" value="Unassembled WGS sequence"/>
</dbReference>
<protein>
    <recommendedName>
        <fullName evidence="4">Peptidase M23 domain-containing protein</fullName>
    </recommendedName>
</protein>
<evidence type="ECO:0000313" key="2">
    <source>
        <dbReference type="EMBL" id="EKS39756.1"/>
    </source>
</evidence>
<dbReference type="HOGENOM" id="CLU_504046_0_0_5"/>
<feature type="chain" id="PRO_5003921946" description="Peptidase M23 domain-containing protein" evidence="1">
    <location>
        <begin position="37"/>
        <end position="570"/>
    </location>
</feature>
<reference evidence="2 3" key="1">
    <citation type="submission" date="2012-04" db="EMBL/GenBank/DDBJ databases">
        <title>The Genome Sequence of Afipia broomeae ATCC 49717.</title>
        <authorList>
            <consortium name="The Broad Institute Genome Sequencing Platform"/>
            <person name="Earl A."/>
            <person name="Ward D."/>
            <person name="Feldgarden M."/>
            <person name="Gevers D."/>
            <person name="Huys G."/>
            <person name="Walker B."/>
            <person name="Young S.K."/>
            <person name="Zeng Q."/>
            <person name="Gargeya S."/>
            <person name="Fitzgerald M."/>
            <person name="Haas B."/>
            <person name="Abouelleil A."/>
            <person name="Alvarado L."/>
            <person name="Arachchi H.M."/>
            <person name="Berlin A."/>
            <person name="Chapman S.B."/>
            <person name="Goldberg J."/>
            <person name="Griggs A."/>
            <person name="Gujja S."/>
            <person name="Hansen M."/>
            <person name="Howarth C."/>
            <person name="Imamovic A."/>
            <person name="Larimer J."/>
            <person name="McCowen C."/>
            <person name="Montmayeur A."/>
            <person name="Murphy C."/>
            <person name="Neiman D."/>
            <person name="Pearson M."/>
            <person name="Priest M."/>
            <person name="Roberts A."/>
            <person name="Saif S."/>
            <person name="Shea T."/>
            <person name="Sisk P."/>
            <person name="Sykes S."/>
            <person name="Wortman J."/>
            <person name="Nusbaum C."/>
            <person name="Birren B."/>
        </authorList>
    </citation>
    <scope>NUCLEOTIDE SEQUENCE [LARGE SCALE GENOMIC DNA]</scope>
    <source>
        <strain evidence="2 3">ATCC 49717</strain>
    </source>
</reference>
<evidence type="ECO:0000256" key="1">
    <source>
        <dbReference type="SAM" id="SignalP"/>
    </source>
</evidence>
<name>K8PDZ1_9BRAD</name>
<evidence type="ECO:0000313" key="3">
    <source>
        <dbReference type="Proteomes" id="UP000001096"/>
    </source>
</evidence>
<dbReference type="Gene3D" id="2.70.70.10">
    <property type="entry name" value="Glucose Permease (Domain IIA)"/>
    <property type="match status" value="1"/>
</dbReference>
<proteinExistence type="predicted"/>
<dbReference type="SUPFAM" id="SSF51261">
    <property type="entry name" value="Duplicated hybrid motif"/>
    <property type="match status" value="1"/>
</dbReference>
<sequence length="570" mass="63237">MRGAEAVTGRRNASAKLWCFSLFVASLLLLVQPARAAEFKTPAISVVTPDWPATVSQLRAEIDSQPLAVDNFNFPSRNQPSQFNAQRITAISQINAVTSPIFSGIELSPVPVLLPFDSALYLSDRQSGAINLLIPRYQAGFRAASMFEAGSAGYDAVFLLDRGAGDNMPSRTYLEPVEVQITGSLLIYDIKDPLAGKGEPVKALATQYPNLRRVIREGYVRYAFTRFGVPYVVSIQCHDGVARGRRLSCREASPVAERFLKALRVAGGTPRDPRSNIASYASERPIEYSADFTYRPPGEIIANSGYRGQGGHEDLTVYSQIRFPIEKGPAFANSQSFMNWGDCNLTGRVSFAPTKGDQYRCKRNDKPLVFDESAKENYSYPWQDNFCETRDFEVGQCANGMGHQGQDIRPSSCHLRNDGADRCIPDLFATVAVRDGVLMRSPRQQAAFLLVNSRNEHIRFRYMHMNPARLDADGVLHGRRVTEGEKIGVVSNYQDRPGGTTNHLHFDVQVFTRDGWLWVNPYVTLISSYERLIGGRGREYIQPPPEAPAMAHALPPADLPAHVIKEGEGR</sequence>
<evidence type="ECO:0008006" key="4">
    <source>
        <dbReference type="Google" id="ProtNLM"/>
    </source>
</evidence>
<dbReference type="RefSeq" id="WP_006020434.1">
    <property type="nucleotide sequence ID" value="NZ_KB375282.1"/>
</dbReference>